<keyword evidence="2" id="KW-0808">Transferase</keyword>
<dbReference type="Pfam" id="PF00117">
    <property type="entry name" value="GATase"/>
    <property type="match status" value="1"/>
</dbReference>
<feature type="domain" description="Glutamine amidotransferase" evidence="1">
    <location>
        <begin position="33"/>
        <end position="180"/>
    </location>
</feature>
<dbReference type="AlphaFoldDB" id="A0A2U3NS87"/>
<dbReference type="InterPro" id="IPR029062">
    <property type="entry name" value="Class_I_gatase-like"/>
</dbReference>
<dbReference type="InterPro" id="IPR017926">
    <property type="entry name" value="GATASE"/>
</dbReference>
<dbReference type="PROSITE" id="PS51273">
    <property type="entry name" value="GATASE_TYPE_1"/>
    <property type="match status" value="1"/>
</dbReference>
<dbReference type="EMBL" id="FUFA01000004">
    <property type="protein sequence ID" value="SPM34379.1"/>
    <property type="molecule type" value="Genomic_DNA"/>
</dbReference>
<name>A0A2U3NS87_9MYCO</name>
<sequence length="234" mass="24965">VRALCVLHDAVSSTGLIGDALSDRSWKVDEFLVVPADQHYSPNIEVSFPDGSNYDLLVVLGAPWAAYDDAGIGRWLIPELRWLSGAVAAGGAVLGICFGAQVLARALGGSVARSDDPEVGWVCIDSDVPALIPAGPWFQWHNDSFTPPPGAIELARNAAAVQAYRVGRSLGVQFHPEVTTAGIKRWLDNGEARRAHPHVVDRAELLAEAGRQAAAARGRADALVAGYLDRVFRL</sequence>
<accession>A0A2U3NS87</accession>
<organism evidence="2 3">
    <name type="scientific">Mycobacterium rhizamassiliense</name>
    <dbReference type="NCBI Taxonomy" id="1841860"/>
    <lineage>
        <taxon>Bacteria</taxon>
        <taxon>Bacillati</taxon>
        <taxon>Actinomycetota</taxon>
        <taxon>Actinomycetes</taxon>
        <taxon>Mycobacteriales</taxon>
        <taxon>Mycobacteriaceae</taxon>
        <taxon>Mycobacterium</taxon>
    </lineage>
</organism>
<feature type="non-terminal residue" evidence="2">
    <location>
        <position position="1"/>
    </location>
</feature>
<dbReference type="SUPFAM" id="SSF52317">
    <property type="entry name" value="Class I glutamine amidotransferase-like"/>
    <property type="match status" value="1"/>
</dbReference>
<dbReference type="InterPro" id="IPR044992">
    <property type="entry name" value="ChyE-like"/>
</dbReference>
<dbReference type="GO" id="GO:0005829">
    <property type="term" value="C:cytosol"/>
    <property type="evidence" value="ECO:0007669"/>
    <property type="project" value="TreeGrafter"/>
</dbReference>
<protein>
    <submittedName>
        <fullName evidence="2">GMP synthase-Glutamine amidotransferase domain</fullName>
    </submittedName>
</protein>
<keyword evidence="3" id="KW-1185">Reference proteome</keyword>
<dbReference type="PANTHER" id="PTHR42695">
    <property type="entry name" value="GLUTAMINE AMIDOTRANSFERASE YLR126C-RELATED"/>
    <property type="match status" value="1"/>
</dbReference>
<dbReference type="Proteomes" id="UP000240988">
    <property type="component" value="Unassembled WGS sequence"/>
</dbReference>
<keyword evidence="2" id="KW-0315">Glutamine amidotransferase</keyword>
<evidence type="ECO:0000259" key="1">
    <source>
        <dbReference type="Pfam" id="PF00117"/>
    </source>
</evidence>
<dbReference type="Gene3D" id="3.40.50.880">
    <property type="match status" value="1"/>
</dbReference>
<evidence type="ECO:0000313" key="3">
    <source>
        <dbReference type="Proteomes" id="UP000240988"/>
    </source>
</evidence>
<dbReference type="GO" id="GO:0016740">
    <property type="term" value="F:transferase activity"/>
    <property type="evidence" value="ECO:0007669"/>
    <property type="project" value="UniProtKB-KW"/>
</dbReference>
<dbReference type="CDD" id="cd01741">
    <property type="entry name" value="GATase1_1"/>
    <property type="match status" value="1"/>
</dbReference>
<proteinExistence type="predicted"/>
<evidence type="ECO:0000313" key="2">
    <source>
        <dbReference type="EMBL" id="SPM34379.1"/>
    </source>
</evidence>
<gene>
    <name evidence="2" type="ORF">MRAB57_2193</name>
</gene>
<reference evidence="2 3" key="1">
    <citation type="submission" date="2017-01" db="EMBL/GenBank/DDBJ databases">
        <authorList>
            <consortium name="Urmite Genomes"/>
        </authorList>
    </citation>
    <scope>NUCLEOTIDE SEQUENCE [LARGE SCALE GENOMIC DNA]</scope>
    <source>
        <strain evidence="2 3">AB57</strain>
    </source>
</reference>
<dbReference type="PANTHER" id="PTHR42695:SF5">
    <property type="entry name" value="GLUTAMINE AMIDOTRANSFERASE YLR126C-RELATED"/>
    <property type="match status" value="1"/>
</dbReference>
<dbReference type="STRING" id="1841860.GCA_900157375_02196"/>